<evidence type="ECO:0000313" key="2">
    <source>
        <dbReference type="EMBL" id="EDL85462.1"/>
    </source>
</evidence>
<organism evidence="2 3">
    <name type="scientific">Rattus norvegicus</name>
    <name type="common">Rat</name>
    <dbReference type="NCBI Taxonomy" id="10116"/>
    <lineage>
        <taxon>Eukaryota</taxon>
        <taxon>Metazoa</taxon>
        <taxon>Chordata</taxon>
        <taxon>Craniata</taxon>
        <taxon>Vertebrata</taxon>
        <taxon>Euteleostomi</taxon>
        <taxon>Mammalia</taxon>
        <taxon>Eutheria</taxon>
        <taxon>Euarchontoglires</taxon>
        <taxon>Glires</taxon>
        <taxon>Rodentia</taxon>
        <taxon>Myomorpha</taxon>
        <taxon>Muroidea</taxon>
        <taxon>Muridae</taxon>
        <taxon>Murinae</taxon>
        <taxon>Rattus</taxon>
    </lineage>
</organism>
<dbReference type="AlphaFoldDB" id="A6K3N8"/>
<reference evidence="2 3" key="1">
    <citation type="submission" date="2005-09" db="EMBL/GenBank/DDBJ databases">
        <authorList>
            <person name="Mural R.J."/>
            <person name="Li P.W."/>
            <person name="Adams M.D."/>
            <person name="Amanatides P.G."/>
            <person name="Baden-Tillson H."/>
            <person name="Barnstead M."/>
            <person name="Chin S.H."/>
            <person name="Dew I."/>
            <person name="Evans C.A."/>
            <person name="Ferriera S."/>
            <person name="Flanigan M."/>
            <person name="Fosler C."/>
            <person name="Glodek A."/>
            <person name="Gu Z."/>
            <person name="Holt R.A."/>
            <person name="Jennings D."/>
            <person name="Kraft C.L."/>
            <person name="Lu F."/>
            <person name="Nguyen T."/>
            <person name="Nusskern D.R."/>
            <person name="Pfannkoch C.M."/>
            <person name="Sitter C."/>
            <person name="Sutton G.G."/>
            <person name="Venter J.C."/>
            <person name="Wang Z."/>
            <person name="Woodage T."/>
            <person name="Zheng X.H."/>
            <person name="Zhong F."/>
        </authorList>
    </citation>
    <scope>NUCLEOTIDE SEQUENCE [LARGE SCALE GENOMIC DNA]</scope>
    <source>
        <strain>BN</strain>
        <strain evidence="3">Sprague-Dawley</strain>
    </source>
</reference>
<feature type="region of interest" description="Disordered" evidence="1">
    <location>
        <begin position="1"/>
        <end position="23"/>
    </location>
</feature>
<sequence length="72" mass="7556">MTPLTSYGITQYPSNGTGMSETTGPVGTLTVSHTCPCHIKLSCHEILSSPLSQVPTRKPIATMAKNPSTAQP</sequence>
<dbReference type="EMBL" id="CH474015">
    <property type="protein sequence ID" value="EDL85462.1"/>
    <property type="molecule type" value="Genomic_DNA"/>
</dbReference>
<protein>
    <submittedName>
        <fullName evidence="2">RCG51782</fullName>
    </submittedName>
</protein>
<dbReference type="Proteomes" id="UP000234681">
    <property type="component" value="Chromosome 2"/>
</dbReference>
<accession>A6K3N8</accession>
<feature type="region of interest" description="Disordered" evidence="1">
    <location>
        <begin position="52"/>
        <end position="72"/>
    </location>
</feature>
<evidence type="ECO:0000256" key="1">
    <source>
        <dbReference type="SAM" id="MobiDB-lite"/>
    </source>
</evidence>
<gene>
    <name evidence="2" type="ORF">rCG_51782</name>
</gene>
<name>A6K3N8_RAT</name>
<evidence type="ECO:0000313" key="3">
    <source>
        <dbReference type="Proteomes" id="UP000234681"/>
    </source>
</evidence>
<proteinExistence type="predicted"/>